<organism evidence="1 2">
    <name type="scientific">Cohnella hashimotonis</name>
    <dbReference type="NCBI Taxonomy" id="2826895"/>
    <lineage>
        <taxon>Bacteria</taxon>
        <taxon>Bacillati</taxon>
        <taxon>Bacillota</taxon>
        <taxon>Bacilli</taxon>
        <taxon>Bacillales</taxon>
        <taxon>Paenibacillaceae</taxon>
        <taxon>Cohnella</taxon>
    </lineage>
</organism>
<dbReference type="EMBL" id="JAGRPV010000001">
    <property type="protein sequence ID" value="MDI4649027.1"/>
    <property type="molecule type" value="Genomic_DNA"/>
</dbReference>
<name>A0ABT6TQA2_9BACL</name>
<gene>
    <name evidence="1" type="ORF">KB449_29080</name>
</gene>
<sequence>MLDIAHPEGDAFELHPAPYNLSELMRKLAAEYMLFLDGKSFDMKADIPDDDVVTVIVARLVERALRNLPDSA</sequence>
<comment type="caution">
    <text evidence="1">The sequence shown here is derived from an EMBL/GenBank/DDBJ whole genome shotgun (WGS) entry which is preliminary data.</text>
</comment>
<dbReference type="Proteomes" id="UP001161691">
    <property type="component" value="Unassembled WGS sequence"/>
</dbReference>
<keyword evidence="2" id="KW-1185">Reference proteome</keyword>
<protein>
    <submittedName>
        <fullName evidence="1">Uncharacterized protein</fullName>
    </submittedName>
</protein>
<proteinExistence type="predicted"/>
<evidence type="ECO:0000313" key="1">
    <source>
        <dbReference type="EMBL" id="MDI4649027.1"/>
    </source>
</evidence>
<accession>A0ABT6TQA2</accession>
<reference evidence="1" key="1">
    <citation type="submission" date="2023-04" db="EMBL/GenBank/DDBJ databases">
        <title>Comparative genomic analysis of Cohnella hashimotonis sp. nov., isolated from the International Space Station.</title>
        <authorList>
            <person name="Venkateswaran K."/>
            <person name="Simpson A."/>
        </authorList>
    </citation>
    <scope>NUCLEOTIDE SEQUENCE</scope>
    <source>
        <strain evidence="1">F6_2S_P_1</strain>
    </source>
</reference>
<evidence type="ECO:0000313" key="2">
    <source>
        <dbReference type="Proteomes" id="UP001161691"/>
    </source>
</evidence>
<dbReference type="RefSeq" id="WP_282911694.1">
    <property type="nucleotide sequence ID" value="NZ_JAGRPV010000001.1"/>
</dbReference>